<dbReference type="NCBIfam" id="TIGR01228">
    <property type="entry name" value="hutU"/>
    <property type="match status" value="1"/>
</dbReference>
<dbReference type="GO" id="GO:0006548">
    <property type="term" value="P:L-histidine catabolic process"/>
    <property type="evidence" value="ECO:0007669"/>
    <property type="project" value="TreeGrafter"/>
</dbReference>
<accession>A0A382P5K8</accession>
<feature type="domain" description="Urocanase C-terminal" evidence="2">
    <location>
        <begin position="167"/>
        <end position="358"/>
    </location>
</feature>
<dbReference type="Gene3D" id="3.40.1770.10">
    <property type="entry name" value="Urocanase superfamily"/>
    <property type="match status" value="1"/>
</dbReference>
<dbReference type="InterPro" id="IPR036190">
    <property type="entry name" value="Urocanase_sf"/>
</dbReference>
<evidence type="ECO:0000313" key="3">
    <source>
        <dbReference type="EMBL" id="SVC68120.1"/>
    </source>
</evidence>
<dbReference type="Pfam" id="PF01175">
    <property type="entry name" value="Urocanase"/>
    <property type="match status" value="1"/>
</dbReference>
<dbReference type="GO" id="GO:0016153">
    <property type="term" value="F:urocanate hydratase activity"/>
    <property type="evidence" value="ECO:0007669"/>
    <property type="project" value="InterPro"/>
</dbReference>
<dbReference type="PROSITE" id="PS01233">
    <property type="entry name" value="UROCANASE"/>
    <property type="match status" value="1"/>
</dbReference>
<evidence type="ECO:0008006" key="4">
    <source>
        <dbReference type="Google" id="ProtNLM"/>
    </source>
</evidence>
<protein>
    <recommendedName>
        <fullName evidence="4">Urocanate hydratase</fullName>
    </recommendedName>
</protein>
<dbReference type="Gene3D" id="3.40.50.10730">
    <property type="entry name" value="Urocanase like domains"/>
    <property type="match status" value="1"/>
</dbReference>
<dbReference type="EMBL" id="UINC01104736">
    <property type="protein sequence ID" value="SVC68120.1"/>
    <property type="molecule type" value="Genomic_DNA"/>
</dbReference>
<dbReference type="InterPro" id="IPR035085">
    <property type="entry name" value="Urocanase_Rossmann-like"/>
</dbReference>
<feature type="domain" description="Urocanase Rossmann-like" evidence="1">
    <location>
        <begin position="1"/>
        <end position="164"/>
    </location>
</feature>
<feature type="non-terminal residue" evidence="3">
    <location>
        <position position="359"/>
    </location>
</feature>
<dbReference type="PANTHER" id="PTHR12216:SF4">
    <property type="entry name" value="UROCANATE HYDRATASE"/>
    <property type="match status" value="1"/>
</dbReference>
<dbReference type="InterPro" id="IPR035401">
    <property type="entry name" value="Urocanase_C"/>
</dbReference>
<proteinExistence type="predicted"/>
<dbReference type="AlphaFoldDB" id="A0A382P5K8"/>
<dbReference type="InterPro" id="IPR038364">
    <property type="entry name" value="Urocanase_central_sf"/>
</dbReference>
<gene>
    <name evidence="3" type="ORF">METZ01_LOCUS320974</name>
</gene>
<dbReference type="SUPFAM" id="SSF111326">
    <property type="entry name" value="Urocanase"/>
    <property type="match status" value="1"/>
</dbReference>
<sequence>TMNEGVNITVEVDLNRIQRRLDTGYLDTSTNNLDEALELAHNAKKNGTALSIGLLGNCANILPEIVRRGIVPEVVTDQTSAHDELNGYFPHEISFDNALKLRESDPDKYIKMSYNSMAVHCQAMLDLQKMGSITFDYGNNLRGQAKENGGIKNAFDFPGFVPAFIRPLFCEGKGPFRWVALSGDPQDIYKTDAKVLDLFPEDESLKRWITMAQKKVQFQGLPARICWLGYRKRNLFGKAINDMVASGELKAPIVIGRDHLDAGSVASPNRETEAMKDGSDAVADWPILNALLSTAGGSSWTSVHHGGGVGMGLSIHAGLVIVADGSKEMGERLNRVLTNDPGLGVARHADAGYEEAIQV</sequence>
<dbReference type="InterPro" id="IPR023637">
    <property type="entry name" value="Urocanase-like"/>
</dbReference>
<dbReference type="PANTHER" id="PTHR12216">
    <property type="entry name" value="UROCANATE HYDRATASE"/>
    <property type="match status" value="1"/>
</dbReference>
<reference evidence="3" key="1">
    <citation type="submission" date="2018-05" db="EMBL/GenBank/DDBJ databases">
        <authorList>
            <person name="Lanie J.A."/>
            <person name="Ng W.-L."/>
            <person name="Kazmierczak K.M."/>
            <person name="Andrzejewski T.M."/>
            <person name="Davidsen T.M."/>
            <person name="Wayne K.J."/>
            <person name="Tettelin H."/>
            <person name="Glass J.I."/>
            <person name="Rusch D."/>
            <person name="Podicherti R."/>
            <person name="Tsui H.-C.T."/>
            <person name="Winkler M.E."/>
        </authorList>
    </citation>
    <scope>NUCLEOTIDE SEQUENCE</scope>
</reference>
<evidence type="ECO:0000259" key="2">
    <source>
        <dbReference type="Pfam" id="PF17392"/>
    </source>
</evidence>
<dbReference type="Pfam" id="PF17392">
    <property type="entry name" value="Urocanase_C"/>
    <property type="match status" value="1"/>
</dbReference>
<feature type="non-terminal residue" evidence="3">
    <location>
        <position position="1"/>
    </location>
</feature>
<organism evidence="3">
    <name type="scientific">marine metagenome</name>
    <dbReference type="NCBI Taxonomy" id="408172"/>
    <lineage>
        <taxon>unclassified sequences</taxon>
        <taxon>metagenomes</taxon>
        <taxon>ecological metagenomes</taxon>
    </lineage>
</organism>
<evidence type="ECO:0000259" key="1">
    <source>
        <dbReference type="Pfam" id="PF01175"/>
    </source>
</evidence>
<name>A0A382P5K8_9ZZZZ</name>
<dbReference type="InterPro" id="IPR023636">
    <property type="entry name" value="Urocanase_CS"/>
</dbReference>